<evidence type="ECO:0000256" key="6">
    <source>
        <dbReference type="ARBA" id="ARBA00022777"/>
    </source>
</evidence>
<comment type="catalytic activity">
    <reaction evidence="1">
        <text>ATP + protein L-histidine = ADP + protein N-phospho-L-histidine.</text>
        <dbReference type="EC" id="2.7.13.3"/>
    </reaction>
</comment>
<dbReference type="InterPro" id="IPR029016">
    <property type="entry name" value="GAF-like_dom_sf"/>
</dbReference>
<dbReference type="Pfam" id="PF08447">
    <property type="entry name" value="PAS_3"/>
    <property type="match status" value="1"/>
</dbReference>
<dbReference type="InterPro" id="IPR005467">
    <property type="entry name" value="His_kinase_dom"/>
</dbReference>
<organism evidence="11 12">
    <name type="scientific">Entotheonella factor</name>
    <dbReference type="NCBI Taxonomy" id="1429438"/>
    <lineage>
        <taxon>Bacteria</taxon>
        <taxon>Pseudomonadati</taxon>
        <taxon>Nitrospinota/Tectimicrobiota group</taxon>
        <taxon>Candidatus Tectimicrobiota</taxon>
        <taxon>Candidatus Entotheonellia</taxon>
        <taxon>Candidatus Entotheonellales</taxon>
        <taxon>Candidatus Entotheonellaceae</taxon>
        <taxon>Candidatus Entotheonella</taxon>
    </lineage>
</organism>
<sequence length="475" mass="52744">HVVAQDAPLVISDARQHALVCDNPAIQDLGVSAYLGVPLRTPDGDVIGSLCVIDRDPRTWMEQDLTMLHQLAEPTMMEIAARWHLEQRQQVEHELRQTQATLEQRVIERTTELSQSERRYRDLVEGSIQGILIHRDGQAVFVNQSFAEMHGYDSPTDIYGLASLLDLVAPHDRERLIRYRDERIAGHAVPAQYEFQGVKRDGTSIWLAAVARMIRWDDAPAVQLTVMDQTASKQAEETLQRDDRLAMLGRLAATFSHEVRNPLQALRLYAEILEEEVAEHFPDLQSAPRKTMDDALMVIREEATRMSDIVQDYLSLARLGAITREPVDLGVLIAGIVREQREALTRHGLSLQLDGVEDLGEALLHPSTFRRAIFNLLQNAMEAMAGGGCLTLRGRQASEQLQLDIVDTGPGIPPEALSEIFTPFHTTKAEGTGLGLYVVQEIIAAHDGRIGVESELGQGTAFSITLPRITLTSGG</sequence>
<evidence type="ECO:0000256" key="5">
    <source>
        <dbReference type="ARBA" id="ARBA00022741"/>
    </source>
</evidence>
<dbReference type="NCBIfam" id="TIGR00229">
    <property type="entry name" value="sensory_box"/>
    <property type="match status" value="1"/>
</dbReference>
<dbReference type="EC" id="2.7.13.3" evidence="2"/>
<dbReference type="SMART" id="SM00091">
    <property type="entry name" value="PAS"/>
    <property type="match status" value="1"/>
</dbReference>
<dbReference type="CDD" id="cd00082">
    <property type="entry name" value="HisKA"/>
    <property type="match status" value="1"/>
</dbReference>
<dbReference type="EMBL" id="AZHW01000239">
    <property type="protein sequence ID" value="ETX01370.1"/>
    <property type="molecule type" value="Genomic_DNA"/>
</dbReference>
<dbReference type="Gene3D" id="1.10.287.130">
    <property type="match status" value="1"/>
</dbReference>
<dbReference type="GO" id="GO:0000155">
    <property type="term" value="F:phosphorelay sensor kinase activity"/>
    <property type="evidence" value="ECO:0007669"/>
    <property type="project" value="InterPro"/>
</dbReference>
<keyword evidence="12" id="KW-1185">Reference proteome</keyword>
<protein>
    <recommendedName>
        <fullName evidence="2">histidine kinase</fullName>
        <ecNumber evidence="2">2.7.13.3</ecNumber>
    </recommendedName>
</protein>
<evidence type="ECO:0000256" key="2">
    <source>
        <dbReference type="ARBA" id="ARBA00012438"/>
    </source>
</evidence>
<dbReference type="Gene3D" id="3.30.450.40">
    <property type="match status" value="1"/>
</dbReference>
<keyword evidence="3" id="KW-0597">Phosphoprotein</keyword>
<feature type="domain" description="PAC" evidence="10">
    <location>
        <begin position="191"/>
        <end position="241"/>
    </location>
</feature>
<keyword evidence="4" id="KW-0808">Transferase</keyword>
<dbReference type="InterPro" id="IPR035965">
    <property type="entry name" value="PAS-like_dom_sf"/>
</dbReference>
<dbReference type="SMART" id="SM00388">
    <property type="entry name" value="HisKA"/>
    <property type="match status" value="1"/>
</dbReference>
<dbReference type="Pfam" id="PF02518">
    <property type="entry name" value="HATPase_c"/>
    <property type="match status" value="1"/>
</dbReference>
<dbReference type="InterPro" id="IPR003018">
    <property type="entry name" value="GAF"/>
</dbReference>
<feature type="domain" description="Histidine kinase" evidence="9">
    <location>
        <begin position="254"/>
        <end position="470"/>
    </location>
</feature>
<evidence type="ECO:0000256" key="3">
    <source>
        <dbReference type="ARBA" id="ARBA00022553"/>
    </source>
</evidence>
<dbReference type="InterPro" id="IPR000014">
    <property type="entry name" value="PAS"/>
</dbReference>
<dbReference type="GO" id="GO:0005524">
    <property type="term" value="F:ATP binding"/>
    <property type="evidence" value="ECO:0007669"/>
    <property type="project" value="UniProtKB-KW"/>
</dbReference>
<dbReference type="PRINTS" id="PR00344">
    <property type="entry name" value="BCTRLSENSOR"/>
</dbReference>
<keyword evidence="5" id="KW-0547">Nucleotide-binding</keyword>
<evidence type="ECO:0000259" key="10">
    <source>
        <dbReference type="PROSITE" id="PS50113"/>
    </source>
</evidence>
<evidence type="ECO:0000313" key="12">
    <source>
        <dbReference type="Proteomes" id="UP000019141"/>
    </source>
</evidence>
<dbReference type="PANTHER" id="PTHR43065">
    <property type="entry name" value="SENSOR HISTIDINE KINASE"/>
    <property type="match status" value="1"/>
</dbReference>
<dbReference type="SUPFAM" id="SSF55785">
    <property type="entry name" value="PYP-like sensor domain (PAS domain)"/>
    <property type="match status" value="1"/>
</dbReference>
<dbReference type="Gene3D" id="3.30.450.20">
    <property type="entry name" value="PAS domain"/>
    <property type="match status" value="1"/>
</dbReference>
<evidence type="ECO:0000256" key="7">
    <source>
        <dbReference type="ARBA" id="ARBA00022840"/>
    </source>
</evidence>
<accession>W4LU39</accession>
<evidence type="ECO:0000259" key="9">
    <source>
        <dbReference type="PROSITE" id="PS50109"/>
    </source>
</evidence>
<dbReference type="SUPFAM" id="SSF47384">
    <property type="entry name" value="Homodimeric domain of signal transducing histidine kinase"/>
    <property type="match status" value="1"/>
</dbReference>
<evidence type="ECO:0000256" key="1">
    <source>
        <dbReference type="ARBA" id="ARBA00000085"/>
    </source>
</evidence>
<dbReference type="PANTHER" id="PTHR43065:SF10">
    <property type="entry name" value="PEROXIDE STRESS-ACTIVATED HISTIDINE KINASE MAK3"/>
    <property type="match status" value="1"/>
</dbReference>
<keyword evidence="7" id="KW-0067">ATP-binding</keyword>
<dbReference type="InterPro" id="IPR004358">
    <property type="entry name" value="Sig_transdc_His_kin-like_C"/>
</dbReference>
<dbReference type="InterPro" id="IPR003661">
    <property type="entry name" value="HisK_dim/P_dom"/>
</dbReference>
<dbReference type="PROSITE" id="PS50109">
    <property type="entry name" value="HIS_KIN"/>
    <property type="match status" value="1"/>
</dbReference>
<reference evidence="11 12" key="1">
    <citation type="journal article" date="2014" name="Nature">
        <title>An environmental bacterial taxon with a large and distinct metabolic repertoire.</title>
        <authorList>
            <person name="Wilson M.C."/>
            <person name="Mori T."/>
            <person name="Ruckert C."/>
            <person name="Uria A.R."/>
            <person name="Helf M.J."/>
            <person name="Takada K."/>
            <person name="Gernert C."/>
            <person name="Steffens U.A."/>
            <person name="Heycke N."/>
            <person name="Schmitt S."/>
            <person name="Rinke C."/>
            <person name="Helfrich E.J."/>
            <person name="Brachmann A.O."/>
            <person name="Gurgui C."/>
            <person name="Wakimoto T."/>
            <person name="Kracht M."/>
            <person name="Crusemann M."/>
            <person name="Hentschel U."/>
            <person name="Abe I."/>
            <person name="Matsunaga S."/>
            <person name="Kalinowski J."/>
            <person name="Takeyama H."/>
            <person name="Piel J."/>
        </authorList>
    </citation>
    <scope>NUCLEOTIDE SEQUENCE [LARGE SCALE GENOMIC DNA]</scope>
    <source>
        <strain evidence="12">TSY1</strain>
    </source>
</reference>
<dbReference type="InterPro" id="IPR036097">
    <property type="entry name" value="HisK_dim/P_sf"/>
</dbReference>
<keyword evidence="8" id="KW-0902">Two-component regulatory system</keyword>
<name>W4LU39_ENTF1</name>
<dbReference type="InterPro" id="IPR000700">
    <property type="entry name" value="PAS-assoc_C"/>
</dbReference>
<dbReference type="AlphaFoldDB" id="W4LU39"/>
<dbReference type="Pfam" id="PF01590">
    <property type="entry name" value="GAF"/>
    <property type="match status" value="1"/>
</dbReference>
<evidence type="ECO:0000256" key="4">
    <source>
        <dbReference type="ARBA" id="ARBA00022679"/>
    </source>
</evidence>
<dbReference type="InterPro" id="IPR013655">
    <property type="entry name" value="PAS_fold_3"/>
</dbReference>
<evidence type="ECO:0000313" key="11">
    <source>
        <dbReference type="EMBL" id="ETX01370.1"/>
    </source>
</evidence>
<dbReference type="CDD" id="cd00130">
    <property type="entry name" value="PAS"/>
    <property type="match status" value="1"/>
</dbReference>
<dbReference type="HOGENOM" id="CLU_000445_114_44_7"/>
<dbReference type="Gene3D" id="3.30.565.10">
    <property type="entry name" value="Histidine kinase-like ATPase, C-terminal domain"/>
    <property type="match status" value="1"/>
</dbReference>
<dbReference type="SMART" id="SM00387">
    <property type="entry name" value="HATPase_c"/>
    <property type="match status" value="1"/>
</dbReference>
<gene>
    <name evidence="11" type="ORF">ETSY1_07640</name>
</gene>
<dbReference type="InterPro" id="IPR036890">
    <property type="entry name" value="HATPase_C_sf"/>
</dbReference>
<feature type="non-terminal residue" evidence="11">
    <location>
        <position position="1"/>
    </location>
</feature>
<dbReference type="PATRIC" id="fig|1429438.4.peg.1636"/>
<proteinExistence type="predicted"/>
<dbReference type="InterPro" id="IPR003594">
    <property type="entry name" value="HATPase_dom"/>
</dbReference>
<dbReference type="Proteomes" id="UP000019141">
    <property type="component" value="Unassembled WGS sequence"/>
</dbReference>
<dbReference type="SUPFAM" id="SSF55781">
    <property type="entry name" value="GAF domain-like"/>
    <property type="match status" value="1"/>
</dbReference>
<dbReference type="SUPFAM" id="SSF55874">
    <property type="entry name" value="ATPase domain of HSP90 chaperone/DNA topoisomerase II/histidine kinase"/>
    <property type="match status" value="1"/>
</dbReference>
<keyword evidence="6" id="KW-0418">Kinase</keyword>
<dbReference type="PROSITE" id="PS50113">
    <property type="entry name" value="PAC"/>
    <property type="match status" value="1"/>
</dbReference>
<dbReference type="Pfam" id="PF00512">
    <property type="entry name" value="HisKA"/>
    <property type="match status" value="1"/>
</dbReference>
<evidence type="ECO:0000256" key="8">
    <source>
        <dbReference type="ARBA" id="ARBA00023012"/>
    </source>
</evidence>
<comment type="caution">
    <text evidence="11">The sequence shown here is derived from an EMBL/GenBank/DDBJ whole genome shotgun (WGS) entry which is preliminary data.</text>
</comment>